<evidence type="ECO:0000313" key="2">
    <source>
        <dbReference type="Proteomes" id="UP001595955"/>
    </source>
</evidence>
<organism evidence="1 2">
    <name type="scientific">Georgenia faecalis</name>
    <dbReference type="NCBI Taxonomy" id="2483799"/>
    <lineage>
        <taxon>Bacteria</taxon>
        <taxon>Bacillati</taxon>
        <taxon>Actinomycetota</taxon>
        <taxon>Actinomycetes</taxon>
        <taxon>Micrococcales</taxon>
        <taxon>Bogoriellaceae</taxon>
        <taxon>Georgenia</taxon>
    </lineage>
</organism>
<dbReference type="Proteomes" id="UP001595955">
    <property type="component" value="Unassembled WGS sequence"/>
</dbReference>
<protein>
    <recommendedName>
        <fullName evidence="3">DUF1801 domain-containing protein</fullName>
    </recommendedName>
</protein>
<comment type="caution">
    <text evidence="1">The sequence shown here is derived from an EMBL/GenBank/DDBJ whole genome shotgun (WGS) entry which is preliminary data.</text>
</comment>
<sequence>MTTSWSDDRREAAAVHADMLARRQEAEHARARALLERFAAVARERLPAEPLRVRGYGGAGSARSDVTGWYLRADRAAGLGTDGRFYVLTAPLGLRERLRGVELRETPPPMVLGAGGKDGESIDLPDALERLLPGWDRAPRD</sequence>
<reference evidence="2" key="1">
    <citation type="journal article" date="2019" name="Int. J. Syst. Evol. Microbiol.">
        <title>The Global Catalogue of Microorganisms (GCM) 10K type strain sequencing project: providing services to taxonomists for standard genome sequencing and annotation.</title>
        <authorList>
            <consortium name="The Broad Institute Genomics Platform"/>
            <consortium name="The Broad Institute Genome Sequencing Center for Infectious Disease"/>
            <person name="Wu L."/>
            <person name="Ma J."/>
        </authorList>
    </citation>
    <scope>NUCLEOTIDE SEQUENCE [LARGE SCALE GENOMIC DNA]</scope>
    <source>
        <strain evidence="2">JCM 3369</strain>
    </source>
</reference>
<evidence type="ECO:0008006" key="3">
    <source>
        <dbReference type="Google" id="ProtNLM"/>
    </source>
</evidence>
<keyword evidence="2" id="KW-1185">Reference proteome</keyword>
<dbReference type="RefSeq" id="WP_122823419.1">
    <property type="nucleotide sequence ID" value="NZ_CP033325.1"/>
</dbReference>
<proteinExistence type="predicted"/>
<gene>
    <name evidence="1" type="ORF">ACFO3F_11925</name>
</gene>
<dbReference type="EMBL" id="JBHSGF010000008">
    <property type="protein sequence ID" value="MFC4555958.1"/>
    <property type="molecule type" value="Genomic_DNA"/>
</dbReference>
<evidence type="ECO:0000313" key="1">
    <source>
        <dbReference type="EMBL" id="MFC4555958.1"/>
    </source>
</evidence>
<name>A0ABV9DDJ5_9MICO</name>
<accession>A0ABV9DDJ5</accession>